<protein>
    <submittedName>
        <fullName evidence="2">Uncharacterized protein</fullName>
    </submittedName>
</protein>
<dbReference type="EnsemblMetazoa" id="XM_001177757">
    <property type="protein sequence ID" value="XP_001177757"/>
    <property type="gene ID" value="LOC752890"/>
</dbReference>
<dbReference type="Proteomes" id="UP000007110">
    <property type="component" value="Unassembled WGS sequence"/>
</dbReference>
<reference evidence="3" key="1">
    <citation type="submission" date="2015-02" db="EMBL/GenBank/DDBJ databases">
        <title>Genome sequencing for Strongylocentrotus purpuratus.</title>
        <authorList>
            <person name="Murali S."/>
            <person name="Liu Y."/>
            <person name="Vee V."/>
            <person name="English A."/>
            <person name="Wang M."/>
            <person name="Skinner E."/>
            <person name="Han Y."/>
            <person name="Muzny D.M."/>
            <person name="Worley K.C."/>
            <person name="Gibbs R.A."/>
        </authorList>
    </citation>
    <scope>NUCLEOTIDE SEQUENCE</scope>
</reference>
<evidence type="ECO:0000256" key="1">
    <source>
        <dbReference type="SAM" id="SignalP"/>
    </source>
</evidence>
<name>A0A7M7G0Q2_STRPU</name>
<dbReference type="OMA" id="WALEDNE"/>
<feature type="chain" id="PRO_5029885463" evidence="1">
    <location>
        <begin position="25"/>
        <end position="120"/>
    </location>
</feature>
<keyword evidence="3" id="KW-1185">Reference proteome</keyword>
<dbReference type="KEGG" id="spu:752890"/>
<accession>A0A7M7G0Q2</accession>
<dbReference type="RefSeq" id="XP_001177757.1">
    <property type="nucleotide sequence ID" value="XM_001177757.4"/>
</dbReference>
<reference evidence="2" key="2">
    <citation type="submission" date="2021-01" db="UniProtKB">
        <authorList>
            <consortium name="EnsemblMetazoa"/>
        </authorList>
    </citation>
    <scope>IDENTIFICATION</scope>
</reference>
<feature type="signal peptide" evidence="1">
    <location>
        <begin position="1"/>
        <end position="24"/>
    </location>
</feature>
<sequence>MNSTISTLLSLAALLIIAVQMSSALSITEGPQGGSAWALEDNEEPVDYRSVLKLMKYEILLKLMNDLCDELDMCPPSQVPARQAPVVRRGDNNQERRRGGAHLFWRTGVLNKSPIMKAAN</sequence>
<keyword evidence="1" id="KW-0732">Signal</keyword>
<dbReference type="InParanoid" id="A0A7M7G0Q2"/>
<dbReference type="OrthoDB" id="10125475at2759"/>
<dbReference type="AlphaFoldDB" id="A0A7M7G0Q2"/>
<organism evidence="2 3">
    <name type="scientific">Strongylocentrotus purpuratus</name>
    <name type="common">Purple sea urchin</name>
    <dbReference type="NCBI Taxonomy" id="7668"/>
    <lineage>
        <taxon>Eukaryota</taxon>
        <taxon>Metazoa</taxon>
        <taxon>Echinodermata</taxon>
        <taxon>Eleutherozoa</taxon>
        <taxon>Echinozoa</taxon>
        <taxon>Echinoidea</taxon>
        <taxon>Euechinoidea</taxon>
        <taxon>Echinacea</taxon>
        <taxon>Camarodonta</taxon>
        <taxon>Echinidea</taxon>
        <taxon>Strongylocentrotidae</taxon>
        <taxon>Strongylocentrotus</taxon>
    </lineage>
</organism>
<proteinExistence type="predicted"/>
<dbReference type="GeneID" id="752890"/>
<evidence type="ECO:0000313" key="3">
    <source>
        <dbReference type="Proteomes" id="UP000007110"/>
    </source>
</evidence>
<evidence type="ECO:0000313" key="2">
    <source>
        <dbReference type="EnsemblMetazoa" id="XP_001177757"/>
    </source>
</evidence>